<dbReference type="EMBL" id="MH520092">
    <property type="protein sequence ID" value="AXY93798.1"/>
    <property type="molecule type" value="Genomic_RNA"/>
</dbReference>
<protein>
    <submittedName>
        <fullName evidence="4">Core clamp</fullName>
    </submittedName>
</protein>
<accession>A0A385JBD8</accession>
<dbReference type="InterPro" id="IPR004317">
    <property type="entry name" value="Sigma_1_2_reovir"/>
</dbReference>
<comment type="subcellular location">
    <subcellularLocation>
        <location evidence="1">Virion</location>
    </subcellularLocation>
</comment>
<evidence type="ECO:0000256" key="3">
    <source>
        <dbReference type="ARBA" id="ARBA00022844"/>
    </source>
</evidence>
<evidence type="ECO:0000313" key="4">
    <source>
        <dbReference type="EMBL" id="AXY93798.1"/>
    </source>
</evidence>
<organism evidence="4">
    <name type="scientific">Avian orthoreovirus</name>
    <dbReference type="NCBI Taxonomy" id="38170"/>
    <lineage>
        <taxon>Viruses</taxon>
        <taxon>Riboviria</taxon>
        <taxon>Orthornavirae</taxon>
        <taxon>Duplornaviricota</taxon>
        <taxon>Resentoviricetes</taxon>
        <taxon>Reovirales</taxon>
        <taxon>Spinareoviridae</taxon>
        <taxon>Orthoreovirus</taxon>
        <taxon>Orthoreovirus avis</taxon>
    </lineage>
</organism>
<dbReference type="Pfam" id="PF03084">
    <property type="entry name" value="Sigma_1_2"/>
    <property type="match status" value="1"/>
</dbReference>
<sequence>MARAVYEFFSVPFGNRGLATNRHQLSSLLTSSSSPWQRLVSSLTPTSSPFTISTREIPFPGGALYQEAMLFSALVPGAIVGPDTWRDFNSFGFAWSDASLTNLVNARHPLPAPPYQPVSAQWTDLTAYGRWAMRPRDLQVKFPSLLRASLLSAMRAGPVVWVETWPDMCSGAMTDWLMSQYGNSFTDIVSRMVQSSYNMPFAPDGSYDQQMRCILALWMLSYLGIINQTRTLGGFYFSSRTRGLSTDNWTLFYATNTARVNPTQRHFAYVCARSPDWNAERSWIAAATLSAIIMSGRQPPIFANQGVVNAAQNHPNFSAAVGSPVYELNLLNAAQECIRALVLAGLIDAQKGQQMTQQANDHSQQLQNELAVIKAQDDMLYNQQPNYARRIKPFVNGDWAPGMTAQALAFLATFTN</sequence>
<evidence type="ECO:0000256" key="1">
    <source>
        <dbReference type="ARBA" id="ARBA00004328"/>
    </source>
</evidence>
<dbReference type="GO" id="GO:0019028">
    <property type="term" value="C:viral capsid"/>
    <property type="evidence" value="ECO:0007669"/>
    <property type="project" value="UniProtKB-KW"/>
</dbReference>
<reference evidence="4" key="1">
    <citation type="journal article" date="2018" name="Virus Res.">
        <title>Genomic sequence and phylogenetic analyses of two novel orthoreovirus strains isolated from Pekin ducks in 2014 in Germany.</title>
        <authorList>
            <person name="Farkas S.L."/>
            <person name="Varga-Kugler R."/>
            <person name="Marton S."/>
            <person name="Lengyel G."/>
            <person name="Palya V."/>
            <person name="Banyai K."/>
        </authorList>
    </citation>
    <scope>NUCLEOTIDE SEQUENCE</scope>
    <source>
        <strain evidence="4">D2533/6/1-10</strain>
    </source>
</reference>
<keyword evidence="3" id="KW-0946">Virion</keyword>
<proteinExistence type="predicted"/>
<keyword evidence="2" id="KW-0167">Capsid protein</keyword>
<evidence type="ECO:0000256" key="2">
    <source>
        <dbReference type="ARBA" id="ARBA00022561"/>
    </source>
</evidence>
<name>A0A385JBD8_9REOV</name>